<dbReference type="PANTHER" id="PTHR33845:SF1">
    <property type="entry name" value="C2H2-TYPE DOMAIN-CONTAINING PROTEIN"/>
    <property type="match status" value="1"/>
</dbReference>
<comment type="caution">
    <text evidence="2">The sequence shown here is derived from an EMBL/GenBank/DDBJ whole genome shotgun (WGS) entry which is preliminary data.</text>
</comment>
<organism evidence="2 3">
    <name type="scientific">Paramuricea clavata</name>
    <name type="common">Red gorgonian</name>
    <name type="synonym">Violescent sea-whip</name>
    <dbReference type="NCBI Taxonomy" id="317549"/>
    <lineage>
        <taxon>Eukaryota</taxon>
        <taxon>Metazoa</taxon>
        <taxon>Cnidaria</taxon>
        <taxon>Anthozoa</taxon>
        <taxon>Octocorallia</taxon>
        <taxon>Malacalcyonacea</taxon>
        <taxon>Plexauridae</taxon>
        <taxon>Paramuricea</taxon>
    </lineage>
</organism>
<feature type="non-terminal residue" evidence="2">
    <location>
        <position position="1017"/>
    </location>
</feature>
<dbReference type="EMBL" id="CACRXK020014401">
    <property type="protein sequence ID" value="CAB4026777.1"/>
    <property type="molecule type" value="Genomic_DNA"/>
</dbReference>
<name>A0A7D9JCX9_PARCT</name>
<dbReference type="OrthoDB" id="5966241at2759"/>
<proteinExistence type="predicted"/>
<keyword evidence="3" id="KW-1185">Reference proteome</keyword>
<dbReference type="AlphaFoldDB" id="A0A7D9JCX9"/>
<protein>
    <submittedName>
        <fullName evidence="2">Transposon Tf2-6 poly</fullName>
    </submittedName>
</protein>
<evidence type="ECO:0000313" key="3">
    <source>
        <dbReference type="Proteomes" id="UP001152795"/>
    </source>
</evidence>
<evidence type="ECO:0000313" key="2">
    <source>
        <dbReference type="EMBL" id="CAB4026777.1"/>
    </source>
</evidence>
<dbReference type="PANTHER" id="PTHR33845">
    <property type="entry name" value="C2H2-TYPE DOMAIN-CONTAINING PROTEIN"/>
    <property type="match status" value="1"/>
</dbReference>
<dbReference type="PROSITE" id="PS00028">
    <property type="entry name" value="ZINC_FINGER_C2H2_1"/>
    <property type="match status" value="1"/>
</dbReference>
<dbReference type="Proteomes" id="UP001152795">
    <property type="component" value="Unassembled WGS sequence"/>
</dbReference>
<feature type="region of interest" description="Disordered" evidence="1">
    <location>
        <begin position="28"/>
        <end position="66"/>
    </location>
</feature>
<dbReference type="PROSITE" id="PS50157">
    <property type="entry name" value="ZINC_FINGER_C2H2_2"/>
    <property type="match status" value="1"/>
</dbReference>
<sequence>MTAACLNDQSRLAKKVAEMTMSNVKHWEGTPVAPTTMPVPAEWTPGQWTGEEEDSEEEFRPGGEENNSLMFQYNEALSRLSEKVKVGNFTPLTFQLNTTWAEATQEEKEICIDKAMEGCKIVCEVIAPKAGDELLQSCVQLPKQETENVSDELITLMQAHKNAPTRNLKTQILSLYAYQYSAKKLKKLHEPYERITDWQVKRARAHARECGPGFAVEKSTSHRVRLNKVQVDHFIDFINRPYFYQDVAYGTRTLKMDSGAKLKMPNVIRTVTRSTMINQYLMFCKEENVEPLSRATLFRILQVREASQQKSLCGVDNTAADGSAGFEKLCKIVDDLQELGQDDNWSKAIKKSLLDGKRYLKTQYRNHCQESESPCPDHCLKFGLSDPKNADLKETCAHEHTTRCNQCDNISTCINKIERAIKHEGLTFYSKEQQEDIVYDFEQAVKAIKQWKAHVMRTTNQERAKQDVLAKLDSSSRLVVMDWAIKFLQLRYREKQSDWYGKRGLSWHVSSVVSRDELTKKLQVTTYAHLFDQCTQDWFAVASIIEHLLTHLKAKHPSLESVYFRSDEAGCYHNNLLVAAVRDIGERFGITVKNYDFSEPQSGKDICDRILCPLNASIREHCSEGHDILTASDMKEALKQHPVSGTSASVNVVDKSRESLEVNKLDNFGTFHNFHFESSGIRAWKAYGIGPGKLFPYKALYVKHQGPTMFQTEGNDAAHWFYSVKERDLNPERKKQPTASESLFECSVSGCTQAFALFSELESHLNVGQHTGTQATSESFYDKVRKDWAGKFASVDNSNHIHSYNLRVGLKSGIAFLNNDFSNKILSYPILPLTMGWAINKTTSSTRFPQKVKDYLTARFLIGEKTGCKADPNQVEKDMRTSRNPSNERKFNCKEWLTKTQIKGFFSRLAATRRKENGLVGMSLECEEDVECLVKDSEPQELIESITHELGLKHPITFDTYDLCEYYHRKKLSDFNVPMLKNILCHLEINFKSKDKKQILVDKLKNVIGECEYSPGD</sequence>
<dbReference type="InterPro" id="IPR013087">
    <property type="entry name" value="Znf_C2H2_type"/>
</dbReference>
<feature type="compositionally biased region" description="Low complexity" evidence="1">
    <location>
        <begin position="30"/>
        <end position="41"/>
    </location>
</feature>
<accession>A0A7D9JCX9</accession>
<gene>
    <name evidence="2" type="ORF">PACLA_8A022100</name>
</gene>
<reference evidence="2" key="1">
    <citation type="submission" date="2020-04" db="EMBL/GenBank/DDBJ databases">
        <authorList>
            <person name="Alioto T."/>
            <person name="Alioto T."/>
            <person name="Gomez Garrido J."/>
        </authorList>
    </citation>
    <scope>NUCLEOTIDE SEQUENCE</scope>
    <source>
        <strain evidence="2">A484AB</strain>
    </source>
</reference>
<evidence type="ECO:0000256" key="1">
    <source>
        <dbReference type="SAM" id="MobiDB-lite"/>
    </source>
</evidence>